<dbReference type="RefSeq" id="XP_041687724.1">
    <property type="nucleotide sequence ID" value="XM_041821999.1"/>
</dbReference>
<proteinExistence type="predicted"/>
<organism evidence="1 2">
    <name type="scientific">Fusarium mangiferae</name>
    <name type="common">Mango malformation disease fungus</name>
    <dbReference type="NCBI Taxonomy" id="192010"/>
    <lineage>
        <taxon>Eukaryota</taxon>
        <taxon>Fungi</taxon>
        <taxon>Dikarya</taxon>
        <taxon>Ascomycota</taxon>
        <taxon>Pezizomycotina</taxon>
        <taxon>Sordariomycetes</taxon>
        <taxon>Hypocreomycetidae</taxon>
        <taxon>Hypocreales</taxon>
        <taxon>Nectriaceae</taxon>
        <taxon>Fusarium</taxon>
        <taxon>Fusarium fujikuroi species complex</taxon>
    </lineage>
</organism>
<reference evidence="2" key="1">
    <citation type="journal article" date="2016" name="Genome Biol. Evol.">
        <title>Comparative 'omics' of the Fusarium fujikuroi species complex highlights differences in genetic potential and metabolite synthesis.</title>
        <authorList>
            <person name="Niehaus E.-M."/>
            <person name="Muensterkoetter M."/>
            <person name="Proctor R.H."/>
            <person name="Brown D.W."/>
            <person name="Sharon A."/>
            <person name="Idan Y."/>
            <person name="Oren-Young L."/>
            <person name="Sieber C.M."/>
            <person name="Novak O."/>
            <person name="Pencik A."/>
            <person name="Tarkowska D."/>
            <person name="Hromadova K."/>
            <person name="Freeman S."/>
            <person name="Maymon M."/>
            <person name="Elazar M."/>
            <person name="Youssef S.A."/>
            <person name="El-Shabrawy E.S.M."/>
            <person name="Shalaby A.B.A."/>
            <person name="Houterman P."/>
            <person name="Brock N.L."/>
            <person name="Burkhardt I."/>
            <person name="Tsavkelova E.A."/>
            <person name="Dickschat J.S."/>
            <person name="Galuszka P."/>
            <person name="Gueldener U."/>
            <person name="Tudzynski B."/>
        </authorList>
    </citation>
    <scope>NUCLEOTIDE SEQUENCE [LARGE SCALE GENOMIC DNA]</scope>
    <source>
        <strain evidence="2">MRC7560</strain>
    </source>
</reference>
<sequence length="183" mass="21352">MDQSSQEETETGPMIVMPLEETFRHYAHHVVWIKYAWIYGTEEAAKEAFKRYVHPSFFEGLKYEKDGPVWATIQRNLESIMNIVVQISQIIQPFQFNRPDLGLIFVAWLIKTKEIISRDLPNLSGQNPLKALAEMNTWLAIIGSKGGRHVERIKMSPREIEFNERIWKMKNHLGILGRQCARL</sequence>
<dbReference type="AlphaFoldDB" id="A0A1L7TVR9"/>
<dbReference type="EMBL" id="FCQH01000013">
    <property type="protein sequence ID" value="CVL02678.1"/>
    <property type="molecule type" value="Genomic_DNA"/>
</dbReference>
<name>A0A1L7TVR9_FUSMA</name>
<accession>A0A1L7TVR9</accession>
<comment type="caution">
    <text evidence="1">The sequence shown here is derived from an EMBL/GenBank/DDBJ whole genome shotgun (WGS) entry which is preliminary data.</text>
</comment>
<evidence type="ECO:0000313" key="1">
    <source>
        <dbReference type="EMBL" id="CVL02678.1"/>
    </source>
</evidence>
<evidence type="ECO:0000313" key="2">
    <source>
        <dbReference type="Proteomes" id="UP000184255"/>
    </source>
</evidence>
<protein>
    <submittedName>
        <fullName evidence="1">Uncharacterized protein</fullName>
    </submittedName>
</protein>
<dbReference type="GeneID" id="65094995"/>
<gene>
    <name evidence="1" type="ORF">FMAN_16203</name>
</gene>
<keyword evidence="2" id="KW-1185">Reference proteome</keyword>
<dbReference type="VEuPathDB" id="FungiDB:FMAN_16203"/>
<dbReference type="Proteomes" id="UP000184255">
    <property type="component" value="Unassembled WGS sequence"/>
</dbReference>